<proteinExistence type="predicted"/>
<dbReference type="EMBL" id="JAPWDS010000006">
    <property type="protein sequence ID" value="KAJ5494367.1"/>
    <property type="molecule type" value="Genomic_DNA"/>
</dbReference>
<feature type="transmembrane region" description="Helical" evidence="1">
    <location>
        <begin position="12"/>
        <end position="37"/>
    </location>
</feature>
<dbReference type="AlphaFoldDB" id="A0A9W9XJW6"/>
<organism evidence="2 3">
    <name type="scientific">Penicillium fimorum</name>
    <dbReference type="NCBI Taxonomy" id="1882269"/>
    <lineage>
        <taxon>Eukaryota</taxon>
        <taxon>Fungi</taxon>
        <taxon>Dikarya</taxon>
        <taxon>Ascomycota</taxon>
        <taxon>Pezizomycotina</taxon>
        <taxon>Eurotiomycetes</taxon>
        <taxon>Eurotiomycetidae</taxon>
        <taxon>Eurotiales</taxon>
        <taxon>Aspergillaceae</taxon>
        <taxon>Penicillium</taxon>
    </lineage>
</organism>
<evidence type="ECO:0000256" key="1">
    <source>
        <dbReference type="SAM" id="Phobius"/>
    </source>
</evidence>
<keyword evidence="1" id="KW-0472">Membrane</keyword>
<keyword evidence="1" id="KW-0812">Transmembrane</keyword>
<keyword evidence="3" id="KW-1185">Reference proteome</keyword>
<evidence type="ECO:0000313" key="2">
    <source>
        <dbReference type="EMBL" id="KAJ5494367.1"/>
    </source>
</evidence>
<name>A0A9W9XJW6_9EURO</name>
<sequence>MADDDQWTISTYIVSTLIGLSIGGFIIFLLMVICLVVKNLRRQRGARADTGADDKRNLLENQRNTLPTFANIPAIPTVTTIPGHAISDMDRDIKFQFANLQELQKLDAAIYWNHAG</sequence>
<comment type="caution">
    <text evidence="2">The sequence shown here is derived from an EMBL/GenBank/DDBJ whole genome shotgun (WGS) entry which is preliminary data.</text>
</comment>
<gene>
    <name evidence="2" type="ORF">N7463_010454</name>
</gene>
<evidence type="ECO:0000313" key="3">
    <source>
        <dbReference type="Proteomes" id="UP001149954"/>
    </source>
</evidence>
<dbReference type="Proteomes" id="UP001149954">
    <property type="component" value="Unassembled WGS sequence"/>
</dbReference>
<dbReference type="OrthoDB" id="4368016at2759"/>
<accession>A0A9W9XJW6</accession>
<protein>
    <submittedName>
        <fullName evidence="2">Uncharacterized protein</fullName>
    </submittedName>
</protein>
<reference evidence="2" key="2">
    <citation type="journal article" date="2023" name="IMA Fungus">
        <title>Comparative genomic study of the Penicillium genus elucidates a diverse pangenome and 15 lateral gene transfer events.</title>
        <authorList>
            <person name="Petersen C."/>
            <person name="Sorensen T."/>
            <person name="Nielsen M.R."/>
            <person name="Sondergaard T.E."/>
            <person name="Sorensen J.L."/>
            <person name="Fitzpatrick D.A."/>
            <person name="Frisvad J.C."/>
            <person name="Nielsen K.L."/>
        </authorList>
    </citation>
    <scope>NUCLEOTIDE SEQUENCE</scope>
    <source>
        <strain evidence="2">IBT 29495</strain>
    </source>
</reference>
<reference evidence="2" key="1">
    <citation type="submission" date="2022-12" db="EMBL/GenBank/DDBJ databases">
        <authorList>
            <person name="Petersen C."/>
        </authorList>
    </citation>
    <scope>NUCLEOTIDE SEQUENCE</scope>
    <source>
        <strain evidence="2">IBT 29495</strain>
    </source>
</reference>
<keyword evidence="1" id="KW-1133">Transmembrane helix</keyword>